<keyword evidence="2" id="KW-1185">Reference proteome</keyword>
<dbReference type="InterPro" id="IPR028082">
    <property type="entry name" value="Peripla_BP_I"/>
</dbReference>
<reference evidence="1" key="1">
    <citation type="submission" date="2018-11" db="EMBL/GenBank/DDBJ databases">
        <authorList>
            <consortium name="Pathogen Informatics"/>
        </authorList>
    </citation>
    <scope>NUCLEOTIDE SEQUENCE</scope>
</reference>
<name>A0A448XN80_9PLAT</name>
<evidence type="ECO:0000313" key="2">
    <source>
        <dbReference type="Proteomes" id="UP000784294"/>
    </source>
</evidence>
<protein>
    <submittedName>
        <fullName evidence="1">Uncharacterized protein</fullName>
    </submittedName>
</protein>
<organism evidence="1 2">
    <name type="scientific">Protopolystoma xenopodis</name>
    <dbReference type="NCBI Taxonomy" id="117903"/>
    <lineage>
        <taxon>Eukaryota</taxon>
        <taxon>Metazoa</taxon>
        <taxon>Spiralia</taxon>
        <taxon>Lophotrochozoa</taxon>
        <taxon>Platyhelminthes</taxon>
        <taxon>Monogenea</taxon>
        <taxon>Polyopisthocotylea</taxon>
        <taxon>Polystomatidea</taxon>
        <taxon>Polystomatidae</taxon>
        <taxon>Protopolystoma</taxon>
    </lineage>
</organism>
<dbReference type="Gene3D" id="3.40.50.2300">
    <property type="match status" value="1"/>
</dbReference>
<gene>
    <name evidence="1" type="ORF">PXEA_LOCUS34196</name>
</gene>
<dbReference type="AlphaFoldDB" id="A0A448XN80"/>
<dbReference type="Proteomes" id="UP000784294">
    <property type="component" value="Unassembled WGS sequence"/>
</dbReference>
<accession>A0A448XN80</accession>
<dbReference type="OrthoDB" id="302535at2759"/>
<dbReference type="EMBL" id="CAAALY010266312">
    <property type="protein sequence ID" value="VEL40756.1"/>
    <property type="molecule type" value="Genomic_DNA"/>
</dbReference>
<sequence length="103" mass="12343">MLLAHGLGFTTGEYAFFNIDLFSEYVTFLNLHQTPLIIQQQLSRPWYRMDAPEEENLRAREAYRALMTVTIRKPKSRAYQEFTEEVKRRALHDYGYDYSREEV</sequence>
<evidence type="ECO:0000313" key="1">
    <source>
        <dbReference type="EMBL" id="VEL40756.1"/>
    </source>
</evidence>
<comment type="caution">
    <text evidence="1">The sequence shown here is derived from an EMBL/GenBank/DDBJ whole genome shotgun (WGS) entry which is preliminary data.</text>
</comment>
<dbReference type="SUPFAM" id="SSF53822">
    <property type="entry name" value="Periplasmic binding protein-like I"/>
    <property type="match status" value="1"/>
</dbReference>
<proteinExistence type="predicted"/>